<feature type="region of interest" description="Disordered" evidence="1">
    <location>
        <begin position="1"/>
        <end position="62"/>
    </location>
</feature>
<protein>
    <recommendedName>
        <fullName evidence="3">DUF6536 domain-containing protein</fullName>
    </recommendedName>
</protein>
<evidence type="ECO:0000256" key="2">
    <source>
        <dbReference type="SAM" id="Phobius"/>
    </source>
</evidence>
<evidence type="ECO:0000259" key="3">
    <source>
        <dbReference type="Pfam" id="PF20163"/>
    </source>
</evidence>
<feature type="transmembrane region" description="Helical" evidence="2">
    <location>
        <begin position="504"/>
        <end position="521"/>
    </location>
</feature>
<feature type="compositionally biased region" description="Polar residues" evidence="1">
    <location>
        <begin position="1"/>
        <end position="30"/>
    </location>
</feature>
<comment type="caution">
    <text evidence="4">The sequence shown here is derived from an EMBL/GenBank/DDBJ whole genome shotgun (WGS) entry which is preliminary data.</text>
</comment>
<feature type="transmembrane region" description="Helical" evidence="2">
    <location>
        <begin position="636"/>
        <end position="659"/>
    </location>
</feature>
<reference evidence="4" key="1">
    <citation type="submission" date="2021-03" db="EMBL/GenBank/DDBJ databases">
        <authorList>
            <person name="Tagirdzhanova G."/>
        </authorList>
    </citation>
    <scope>NUCLEOTIDE SEQUENCE</scope>
</reference>
<sequence length="737" mass="81123">MKTSVDLTPGQRPSPQPSHIDQHARTPSTTDDSEMTETPGLRLGTAPLLSPSISPDAPSVTATKWRSDRKKAKRLNLNGWRVGVIICASTAAIVLIVNIGLTIWASAKNGLSNGFATIQNGSCQKTRHLSLWLHLAINVLSTILLAASNYCMQCLSSPTREEVDRAHSRHIWLDIGVPGVRNLRNIARNRVILWWLLAVFGVPLHLLYNSAVFITLSSQEYTAYAASDELISGMGINWTATNPVDALNPAKVYQNTSHWQNLTNKECIQAYGQSFVSARSDVLAITSNLNASDPLWIVGANISIKVAIDNLGQPYWWLCSAYQNLTGPDGWGCDLNRLSMYSSSWDLSEFNPEDWEYGLEGTFLPIQYCLSKTIEEHCQLQLSVVIMCIVILCNFMKALCMCLVLRHQKYPPLVTIGDAIESFLQDRDLTTENMCLADKYTFDAKKWDNSPRTYLKISHKWFSSASGRRWLTCNILCILTIIVAGALLRVGLQNTELSSTKISYLWSLGFGAVTSESLVAWNIPGNKGLLLIVLVANSPQALLSFLFLTYNGLYTCMLMADEWSDYAYDRKPLRVTNPVGDQRSTYRLQLPYKYGIPLTVLSGTLHWLVSQSLFLARAASFDSDGKEDPLISITTMGYSCIAIITVIILGSIVVALGILNGFRNYRPGMPLVGSCSAAISAACHRPRGHIDSATLPMLWGAVGGQEEGAIGHCCFTSFEASPPVERGKYAGQRGVSG</sequence>
<accession>A0A8H3F1A2</accession>
<dbReference type="PANTHER" id="PTHR35395">
    <property type="entry name" value="DUF6536 DOMAIN-CONTAINING PROTEIN"/>
    <property type="match status" value="1"/>
</dbReference>
<proteinExistence type="predicted"/>
<feature type="domain" description="DUF6536" evidence="3">
    <location>
        <begin position="80"/>
        <end position="230"/>
    </location>
</feature>
<feature type="transmembrane region" description="Helical" evidence="2">
    <location>
        <begin position="191"/>
        <end position="208"/>
    </location>
</feature>
<name>A0A8H3F1A2_9LECA</name>
<dbReference type="EMBL" id="CAJPDT010000016">
    <property type="protein sequence ID" value="CAF9916366.1"/>
    <property type="molecule type" value="Genomic_DNA"/>
</dbReference>
<evidence type="ECO:0000256" key="1">
    <source>
        <dbReference type="SAM" id="MobiDB-lite"/>
    </source>
</evidence>
<feature type="transmembrane region" description="Helical" evidence="2">
    <location>
        <begin position="131"/>
        <end position="152"/>
    </location>
</feature>
<evidence type="ECO:0000313" key="4">
    <source>
        <dbReference type="EMBL" id="CAF9916366.1"/>
    </source>
</evidence>
<gene>
    <name evidence="4" type="ORF">IMSHALPRED_003056</name>
</gene>
<organism evidence="4 5">
    <name type="scientific">Imshaugia aleurites</name>
    <dbReference type="NCBI Taxonomy" id="172621"/>
    <lineage>
        <taxon>Eukaryota</taxon>
        <taxon>Fungi</taxon>
        <taxon>Dikarya</taxon>
        <taxon>Ascomycota</taxon>
        <taxon>Pezizomycotina</taxon>
        <taxon>Lecanoromycetes</taxon>
        <taxon>OSLEUM clade</taxon>
        <taxon>Lecanoromycetidae</taxon>
        <taxon>Lecanorales</taxon>
        <taxon>Lecanorineae</taxon>
        <taxon>Parmeliaceae</taxon>
        <taxon>Imshaugia</taxon>
    </lineage>
</organism>
<dbReference type="AlphaFoldDB" id="A0A8H3F1A2"/>
<dbReference type="Pfam" id="PF20163">
    <property type="entry name" value="DUF6536"/>
    <property type="match status" value="1"/>
</dbReference>
<feature type="transmembrane region" description="Helical" evidence="2">
    <location>
        <begin position="528"/>
        <end position="550"/>
    </location>
</feature>
<feature type="transmembrane region" description="Helical" evidence="2">
    <location>
        <begin position="382"/>
        <end position="405"/>
    </location>
</feature>
<feature type="transmembrane region" description="Helical" evidence="2">
    <location>
        <begin position="470"/>
        <end position="492"/>
    </location>
</feature>
<dbReference type="PANTHER" id="PTHR35395:SF1">
    <property type="entry name" value="DUF6536 DOMAIN-CONTAINING PROTEIN"/>
    <property type="match status" value="1"/>
</dbReference>
<feature type="transmembrane region" description="Helical" evidence="2">
    <location>
        <begin position="79"/>
        <end position="105"/>
    </location>
</feature>
<keyword evidence="2" id="KW-0812">Transmembrane</keyword>
<dbReference type="OrthoDB" id="5429634at2759"/>
<keyword evidence="2" id="KW-1133">Transmembrane helix</keyword>
<keyword evidence="5" id="KW-1185">Reference proteome</keyword>
<dbReference type="InterPro" id="IPR046623">
    <property type="entry name" value="DUF6536"/>
</dbReference>
<evidence type="ECO:0000313" key="5">
    <source>
        <dbReference type="Proteomes" id="UP000664534"/>
    </source>
</evidence>
<keyword evidence="2" id="KW-0472">Membrane</keyword>
<dbReference type="Proteomes" id="UP000664534">
    <property type="component" value="Unassembled WGS sequence"/>
</dbReference>